<dbReference type="PANTHER" id="PTHR12815:SF18">
    <property type="entry name" value="SORTING AND ASSEMBLY MACHINERY COMPONENT 50 HOMOLOG"/>
    <property type="match status" value="1"/>
</dbReference>
<organism evidence="7 8">
    <name type="scientific">Phakopsora pachyrhizi</name>
    <name type="common">Asian soybean rust disease fungus</name>
    <dbReference type="NCBI Taxonomy" id="170000"/>
    <lineage>
        <taxon>Eukaryota</taxon>
        <taxon>Fungi</taxon>
        <taxon>Dikarya</taxon>
        <taxon>Basidiomycota</taxon>
        <taxon>Pucciniomycotina</taxon>
        <taxon>Pucciniomycetes</taxon>
        <taxon>Pucciniales</taxon>
        <taxon>Phakopsoraceae</taxon>
        <taxon>Phakopsora</taxon>
    </lineage>
</organism>
<keyword evidence="8" id="KW-1185">Reference proteome</keyword>
<dbReference type="Proteomes" id="UP001153365">
    <property type="component" value="Unassembled WGS sequence"/>
</dbReference>
<protein>
    <submittedName>
        <fullName evidence="7">Surface antigen-domain-containing protein</fullName>
    </submittedName>
</protein>
<dbReference type="PANTHER" id="PTHR12815">
    <property type="entry name" value="SORTING AND ASSEMBLY MACHINERY SAMM50 PROTEIN FAMILY MEMBER"/>
    <property type="match status" value="1"/>
</dbReference>
<evidence type="ECO:0000256" key="1">
    <source>
        <dbReference type="ARBA" id="ARBA00004374"/>
    </source>
</evidence>
<evidence type="ECO:0000256" key="3">
    <source>
        <dbReference type="ARBA" id="ARBA00022452"/>
    </source>
</evidence>
<dbReference type="GO" id="GO:0045040">
    <property type="term" value="P:protein insertion into mitochondrial outer membrane"/>
    <property type="evidence" value="ECO:0007669"/>
    <property type="project" value="TreeGrafter"/>
</dbReference>
<dbReference type="GO" id="GO:0005741">
    <property type="term" value="C:mitochondrial outer membrane"/>
    <property type="evidence" value="ECO:0007669"/>
    <property type="project" value="UniProtKB-SubCell"/>
</dbReference>
<reference evidence="7" key="1">
    <citation type="submission" date="2022-06" db="EMBL/GenBank/DDBJ databases">
        <authorList>
            <consortium name="SYNGENTA / RWTH Aachen University"/>
        </authorList>
    </citation>
    <scope>NUCLEOTIDE SEQUENCE</scope>
</reference>
<dbReference type="Gene3D" id="2.40.160.50">
    <property type="entry name" value="membrane protein fhac: a member of the omp85/tpsb transporter family"/>
    <property type="match status" value="1"/>
</dbReference>
<dbReference type="Pfam" id="PF01103">
    <property type="entry name" value="Omp85"/>
    <property type="match status" value="1"/>
</dbReference>
<evidence type="ECO:0000259" key="6">
    <source>
        <dbReference type="Pfam" id="PF01103"/>
    </source>
</evidence>
<evidence type="ECO:0000256" key="2">
    <source>
        <dbReference type="ARBA" id="ARBA00010913"/>
    </source>
</evidence>
<evidence type="ECO:0000256" key="5">
    <source>
        <dbReference type="ARBA" id="ARBA00023136"/>
    </source>
</evidence>
<comment type="subcellular location">
    <subcellularLocation>
        <location evidence="1">Mitochondrion outer membrane</location>
        <topology evidence="1">Multi-pass membrane protein</topology>
    </subcellularLocation>
</comment>
<sequence length="505" mass="56089">MDISSETSFDQHHRSIRPDQIIFEESDVDRQLEWHQNRLNSRRRKDEVRLLKNLTELSRYDSFDLSSIRVIGSKSTRPELLKRIFEDSGLLSASDCQHGQRRLSEILRSTDGLYRTLSGLGIFSHLQISLDSPPRSSSQRLRGQSSSDTTQIEAIIRLVERSRFFLKTSTDIGNGEGALTGLARMTNLYGNGEILEASLGLGSRTTSNFQLRTQVPILAARASFELAGYACERDLTGFASCDESLRGISTKLKTDSSYGSHEFSYDIASRSLGNLKPSASISIREEAGLGSSLKSSISNLWIRDTRDHSSFPTSGSCLKFYQEYAGLGGDSNFFKSTVESTFTRQLFNPHNILTIGFQTGLITPLFQNDHEDDNNQRKIRFSDKFQLGGPTSVRMFKMNSLGSKDGNDHLGGNFYWATGLSVLSDIPRKSDWPLKLHTFINAGRLSNHWRRMIFEGGPSVSCGIGVAGKIQDVRLEVNLGLPLCLSEGDGARRGLQVGLGISFLS</sequence>
<comment type="caution">
    <text evidence="7">The sequence shown here is derived from an EMBL/GenBank/DDBJ whole genome shotgun (WGS) entry which is preliminary data.</text>
</comment>
<gene>
    <name evidence="7" type="ORF">PPACK8108_LOCUS6404</name>
</gene>
<dbReference type="InterPro" id="IPR000184">
    <property type="entry name" value="Bac_surfAg_D15"/>
</dbReference>
<comment type="similarity">
    <text evidence="2">Belongs to the SAM50/omp85 family.</text>
</comment>
<accession>A0AAV0AR90</accession>
<keyword evidence="3" id="KW-1134">Transmembrane beta strand</keyword>
<evidence type="ECO:0000256" key="4">
    <source>
        <dbReference type="ARBA" id="ARBA00022692"/>
    </source>
</evidence>
<dbReference type="EMBL" id="CALTRL010001220">
    <property type="protein sequence ID" value="CAH7671613.1"/>
    <property type="molecule type" value="Genomic_DNA"/>
</dbReference>
<keyword evidence="5" id="KW-0472">Membrane</keyword>
<keyword evidence="4" id="KW-0812">Transmembrane</keyword>
<dbReference type="AlphaFoldDB" id="A0AAV0AR90"/>
<feature type="domain" description="Bacterial surface antigen (D15)" evidence="6">
    <location>
        <begin position="187"/>
        <end position="503"/>
    </location>
</feature>
<evidence type="ECO:0000313" key="8">
    <source>
        <dbReference type="Proteomes" id="UP001153365"/>
    </source>
</evidence>
<name>A0AAV0AR90_PHAPC</name>
<dbReference type="InterPro" id="IPR039910">
    <property type="entry name" value="D15-like"/>
</dbReference>
<evidence type="ECO:0000313" key="7">
    <source>
        <dbReference type="EMBL" id="CAH7671613.1"/>
    </source>
</evidence>
<proteinExistence type="inferred from homology"/>